<dbReference type="STRING" id="1802128.A3H64_00255"/>
<protein>
    <submittedName>
        <fullName evidence="5">Cold-shock protein</fullName>
    </submittedName>
</protein>
<dbReference type="EMBL" id="MHNY01000037">
    <property type="protein sequence ID" value="OGZ54850.1"/>
    <property type="molecule type" value="Genomic_DNA"/>
</dbReference>
<dbReference type="InterPro" id="IPR050181">
    <property type="entry name" value="Cold_shock_domain"/>
</dbReference>
<keyword evidence="2" id="KW-0963">Cytoplasm</keyword>
<dbReference type="InterPro" id="IPR002059">
    <property type="entry name" value="CSP_DNA-bd"/>
</dbReference>
<dbReference type="SMART" id="SM00357">
    <property type="entry name" value="CSP"/>
    <property type="match status" value="1"/>
</dbReference>
<dbReference type="CDD" id="cd04458">
    <property type="entry name" value="CSP_CDS"/>
    <property type="match status" value="1"/>
</dbReference>
<dbReference type="Pfam" id="PF00313">
    <property type="entry name" value="CSD"/>
    <property type="match status" value="1"/>
</dbReference>
<name>A0A1G2GXM9_9BACT</name>
<dbReference type="Gene3D" id="2.40.50.140">
    <property type="entry name" value="Nucleic acid-binding proteins"/>
    <property type="match status" value="1"/>
</dbReference>
<evidence type="ECO:0000256" key="2">
    <source>
        <dbReference type="ARBA" id="ARBA00022490"/>
    </source>
</evidence>
<gene>
    <name evidence="5" type="ORF">A3H64_00255</name>
</gene>
<comment type="subcellular location">
    <subcellularLocation>
        <location evidence="1 3">Cytoplasm</location>
    </subcellularLocation>
</comment>
<evidence type="ECO:0000259" key="4">
    <source>
        <dbReference type="PROSITE" id="PS51857"/>
    </source>
</evidence>
<feature type="domain" description="CSD" evidence="4">
    <location>
        <begin position="1"/>
        <end position="65"/>
    </location>
</feature>
<dbReference type="PROSITE" id="PS00352">
    <property type="entry name" value="CSD_1"/>
    <property type="match status" value="1"/>
</dbReference>
<organism evidence="5 6">
    <name type="scientific">Candidatus Ryanbacteria bacterium RIFCSPLOWO2_02_FULL_45_11c</name>
    <dbReference type="NCBI Taxonomy" id="1802128"/>
    <lineage>
        <taxon>Bacteria</taxon>
        <taxon>Candidatus Ryaniibacteriota</taxon>
    </lineage>
</organism>
<sequence>MKEGTIARLMDKGYGFIRREGESKDLFFHSSELQNVSFNDLREGDRVTFEEGQGMKGPQATNVSRA</sequence>
<dbReference type="SUPFAM" id="SSF50249">
    <property type="entry name" value="Nucleic acid-binding proteins"/>
    <property type="match status" value="1"/>
</dbReference>
<proteinExistence type="predicted"/>
<accession>A0A1G2GXM9</accession>
<evidence type="ECO:0000256" key="1">
    <source>
        <dbReference type="ARBA" id="ARBA00004496"/>
    </source>
</evidence>
<reference evidence="5 6" key="1">
    <citation type="journal article" date="2016" name="Nat. Commun.">
        <title>Thousands of microbial genomes shed light on interconnected biogeochemical processes in an aquifer system.</title>
        <authorList>
            <person name="Anantharaman K."/>
            <person name="Brown C.T."/>
            <person name="Hug L.A."/>
            <person name="Sharon I."/>
            <person name="Castelle C.J."/>
            <person name="Probst A.J."/>
            <person name="Thomas B.C."/>
            <person name="Singh A."/>
            <person name="Wilkins M.J."/>
            <person name="Karaoz U."/>
            <person name="Brodie E.L."/>
            <person name="Williams K.H."/>
            <person name="Hubbard S.S."/>
            <person name="Banfield J.F."/>
        </authorList>
    </citation>
    <scope>NUCLEOTIDE SEQUENCE [LARGE SCALE GENOMIC DNA]</scope>
</reference>
<dbReference type="PANTHER" id="PTHR11544">
    <property type="entry name" value="COLD SHOCK DOMAIN CONTAINING PROTEINS"/>
    <property type="match status" value="1"/>
</dbReference>
<evidence type="ECO:0000313" key="6">
    <source>
        <dbReference type="Proteomes" id="UP000178186"/>
    </source>
</evidence>
<comment type="caution">
    <text evidence="5">The sequence shown here is derived from an EMBL/GenBank/DDBJ whole genome shotgun (WGS) entry which is preliminary data.</text>
</comment>
<dbReference type="GO" id="GO:0003676">
    <property type="term" value="F:nucleic acid binding"/>
    <property type="evidence" value="ECO:0007669"/>
    <property type="project" value="InterPro"/>
</dbReference>
<evidence type="ECO:0000313" key="5">
    <source>
        <dbReference type="EMBL" id="OGZ54850.1"/>
    </source>
</evidence>
<dbReference type="PIRSF" id="PIRSF002599">
    <property type="entry name" value="Cold_shock_A"/>
    <property type="match status" value="1"/>
</dbReference>
<dbReference type="InterPro" id="IPR019844">
    <property type="entry name" value="CSD_CS"/>
</dbReference>
<dbReference type="PROSITE" id="PS51857">
    <property type="entry name" value="CSD_2"/>
    <property type="match status" value="1"/>
</dbReference>
<evidence type="ECO:0000256" key="3">
    <source>
        <dbReference type="RuleBase" id="RU000408"/>
    </source>
</evidence>
<dbReference type="Proteomes" id="UP000178186">
    <property type="component" value="Unassembled WGS sequence"/>
</dbReference>
<dbReference type="InterPro" id="IPR012156">
    <property type="entry name" value="Cold_shock_CspA"/>
</dbReference>
<dbReference type="InterPro" id="IPR011129">
    <property type="entry name" value="CSD"/>
</dbReference>
<dbReference type="InterPro" id="IPR012340">
    <property type="entry name" value="NA-bd_OB-fold"/>
</dbReference>
<dbReference type="GO" id="GO:0005737">
    <property type="term" value="C:cytoplasm"/>
    <property type="evidence" value="ECO:0007669"/>
    <property type="project" value="UniProtKB-SubCell"/>
</dbReference>
<dbReference type="AlphaFoldDB" id="A0A1G2GXM9"/>